<keyword evidence="3" id="KW-1185">Reference proteome</keyword>
<dbReference type="AlphaFoldDB" id="A0AA35CNT8"/>
<evidence type="ECO:0000313" key="3">
    <source>
        <dbReference type="Proteomes" id="UP001163687"/>
    </source>
</evidence>
<evidence type="ECO:0000313" key="2">
    <source>
        <dbReference type="EMBL" id="BDG60745.1"/>
    </source>
</evidence>
<reference evidence="2" key="1">
    <citation type="submission" date="2022-03" db="EMBL/GenBank/DDBJ databases">
        <title>Complete genome sequence of Caldinitratiruptor microaerophilus.</title>
        <authorList>
            <person name="Mukaiyama R."/>
            <person name="Nishiyama T."/>
            <person name="Ueda K."/>
        </authorList>
    </citation>
    <scope>NUCLEOTIDE SEQUENCE</scope>
    <source>
        <strain evidence="2">JCM 16183</strain>
    </source>
</reference>
<evidence type="ECO:0000256" key="1">
    <source>
        <dbReference type="SAM" id="MobiDB-lite"/>
    </source>
</evidence>
<dbReference type="EMBL" id="AP025628">
    <property type="protein sequence ID" value="BDG60745.1"/>
    <property type="molecule type" value="Genomic_DNA"/>
</dbReference>
<dbReference type="InterPro" id="IPR014202">
    <property type="entry name" value="Spore_II_R"/>
</dbReference>
<proteinExistence type="predicted"/>
<feature type="compositionally biased region" description="Basic and acidic residues" evidence="1">
    <location>
        <begin position="210"/>
        <end position="219"/>
    </location>
</feature>
<dbReference type="KEGG" id="cmic:caldi_18350"/>
<accession>A0AA35CNT8</accession>
<feature type="compositionally biased region" description="Low complexity" evidence="1">
    <location>
        <begin position="197"/>
        <end position="206"/>
    </location>
</feature>
<evidence type="ECO:0008006" key="4">
    <source>
        <dbReference type="Google" id="ProtNLM"/>
    </source>
</evidence>
<feature type="region of interest" description="Disordered" evidence="1">
    <location>
        <begin position="186"/>
        <end position="227"/>
    </location>
</feature>
<dbReference type="Proteomes" id="UP001163687">
    <property type="component" value="Chromosome"/>
</dbReference>
<dbReference type="Pfam" id="PF09551">
    <property type="entry name" value="Spore_II_R"/>
    <property type="match status" value="1"/>
</dbReference>
<dbReference type="RefSeq" id="WP_264841445.1">
    <property type="nucleotide sequence ID" value="NZ_AP025628.1"/>
</dbReference>
<gene>
    <name evidence="2" type="ORF">caldi_18350</name>
</gene>
<protein>
    <recommendedName>
        <fullName evidence="4">Stage II sporulation protein R</fullName>
    </recommendedName>
</protein>
<name>A0AA35CNT8_9FIRM</name>
<sequence>MRTKAVHRLGAGLALLAAGAGLLGAGRGDAVRPGPQEGAAAPAPAAAIRPLTPDSLLRFHVVANSDAPADQVVKLRVRDAVLPVLRALVARAATPAEAAQAVEAGRGAVLAAARRELAAAGRPAERVRLEVGHFDFPSTRYPGLDLPAGRYPAVRLVIGRGEGRNWWCVMFPMLCYPEWTGRVEEHPGAPAGPPPAANGSGPAVPALAPARRDDPEGERPVAAAGGPPVLLDERTLDELPVRPRLALLRWLERFSERRWPPTRVAQGQAVFR</sequence>
<organism evidence="2 3">
    <name type="scientific">Caldinitratiruptor microaerophilus</name>
    <dbReference type="NCBI Taxonomy" id="671077"/>
    <lineage>
        <taxon>Bacteria</taxon>
        <taxon>Bacillati</taxon>
        <taxon>Bacillota</taxon>
        <taxon>Clostridia</taxon>
        <taxon>Eubacteriales</taxon>
        <taxon>Symbiobacteriaceae</taxon>
        <taxon>Caldinitratiruptor</taxon>
    </lineage>
</organism>